<feature type="domain" description="Phosphatidic acid phosphatase type 2/haloperoxidase" evidence="2">
    <location>
        <begin position="73"/>
        <end position="186"/>
    </location>
</feature>
<keyword evidence="1" id="KW-0812">Transmembrane</keyword>
<dbReference type="SMART" id="SM00014">
    <property type="entry name" value="acidPPc"/>
    <property type="match status" value="1"/>
</dbReference>
<proteinExistence type="predicted"/>
<dbReference type="InterPro" id="IPR000326">
    <property type="entry name" value="PAP2/HPO"/>
</dbReference>
<dbReference type="PANTHER" id="PTHR14969">
    <property type="entry name" value="SPHINGOSINE-1-PHOSPHATE PHOSPHOHYDROLASE"/>
    <property type="match status" value="1"/>
</dbReference>
<evidence type="ECO:0000259" key="2">
    <source>
        <dbReference type="SMART" id="SM00014"/>
    </source>
</evidence>
<dbReference type="InterPro" id="IPR036938">
    <property type="entry name" value="PAP2/HPO_sf"/>
</dbReference>
<comment type="caution">
    <text evidence="3">The sequence shown here is derived from an EMBL/GenBank/DDBJ whole genome shotgun (WGS) entry which is preliminary data.</text>
</comment>
<feature type="transmembrane region" description="Helical" evidence="1">
    <location>
        <begin position="68"/>
        <end position="90"/>
    </location>
</feature>
<dbReference type="PANTHER" id="PTHR14969:SF13">
    <property type="entry name" value="AT30094P"/>
    <property type="match status" value="1"/>
</dbReference>
<dbReference type="AlphaFoldDB" id="A0A1J5QFY7"/>
<organism evidence="3">
    <name type="scientific">mine drainage metagenome</name>
    <dbReference type="NCBI Taxonomy" id="410659"/>
    <lineage>
        <taxon>unclassified sequences</taxon>
        <taxon>metagenomes</taxon>
        <taxon>ecological metagenomes</taxon>
    </lineage>
</organism>
<reference evidence="3" key="1">
    <citation type="submission" date="2016-10" db="EMBL/GenBank/DDBJ databases">
        <title>Sequence of Gallionella enrichment culture.</title>
        <authorList>
            <person name="Poehlein A."/>
            <person name="Muehling M."/>
            <person name="Daniel R."/>
        </authorList>
    </citation>
    <scope>NUCLEOTIDE SEQUENCE</scope>
</reference>
<gene>
    <name evidence="3" type="ORF">GALL_393990</name>
</gene>
<evidence type="ECO:0000256" key="1">
    <source>
        <dbReference type="SAM" id="Phobius"/>
    </source>
</evidence>
<protein>
    <submittedName>
        <fullName evidence="3">Phosphatidylglycerophosphatase B</fullName>
    </submittedName>
</protein>
<dbReference type="Pfam" id="PF01569">
    <property type="entry name" value="PAP2"/>
    <property type="match status" value="1"/>
</dbReference>
<keyword evidence="1" id="KW-1133">Transmembrane helix</keyword>
<accession>A0A1J5QFY7</accession>
<keyword evidence="1" id="KW-0472">Membrane</keyword>
<dbReference type="SUPFAM" id="SSF48317">
    <property type="entry name" value="Acid phosphatase/Vanadium-dependent haloperoxidase"/>
    <property type="match status" value="1"/>
</dbReference>
<evidence type="ECO:0000313" key="3">
    <source>
        <dbReference type="EMBL" id="OIQ78887.1"/>
    </source>
</evidence>
<dbReference type="CDD" id="cd01610">
    <property type="entry name" value="PAP2_like"/>
    <property type="match status" value="1"/>
</dbReference>
<dbReference type="Gene3D" id="1.20.144.10">
    <property type="entry name" value="Phosphatidic acid phosphatase type 2/haloperoxidase"/>
    <property type="match status" value="1"/>
</dbReference>
<feature type="transmembrane region" description="Helical" evidence="1">
    <location>
        <begin position="171"/>
        <end position="189"/>
    </location>
</feature>
<feature type="transmembrane region" description="Helical" evidence="1">
    <location>
        <begin position="37"/>
        <end position="56"/>
    </location>
</feature>
<dbReference type="EMBL" id="MLJW01001315">
    <property type="protein sequence ID" value="OIQ78887.1"/>
    <property type="molecule type" value="Genomic_DNA"/>
</dbReference>
<sequence length="194" mass="21374">MKALFYDWGGLNLWLFHAINAIHGDALDRFMLLGTRLAEHGNFTLYLGLLVLAALLSARDQGKSTLQLWLGVIAVFALGNLIDGWLIGVLKEWFSFPRPMLALPPGSVHQLGKPELSLQHSLPSGHTSFAMLICASLWPALNRYWRALAAAFVLWVGLSRISLGAHFPADVVAGALSCLLVVWLIRRLVQGLLR</sequence>
<name>A0A1J5QFY7_9ZZZZ</name>